<comment type="caution">
    <text evidence="2">The sequence shown here is derived from an EMBL/GenBank/DDBJ whole genome shotgun (WGS) entry which is preliminary data.</text>
</comment>
<reference evidence="2 3" key="1">
    <citation type="submission" date="2014-11" db="EMBL/GenBank/DDBJ databases">
        <title>Genetic blueprint of the zoonotic pathogen Toxocara canis.</title>
        <authorList>
            <person name="Zhu X.-Q."/>
            <person name="Korhonen P.K."/>
            <person name="Cai H."/>
            <person name="Young N.D."/>
            <person name="Nejsum P."/>
            <person name="von Samson-Himmelstjerna G."/>
            <person name="Boag P.R."/>
            <person name="Tan P."/>
            <person name="Li Q."/>
            <person name="Min J."/>
            <person name="Yang Y."/>
            <person name="Wang X."/>
            <person name="Fang X."/>
            <person name="Hall R.S."/>
            <person name="Hofmann A."/>
            <person name="Sternberg P.W."/>
            <person name="Jex A.R."/>
            <person name="Gasser R.B."/>
        </authorList>
    </citation>
    <scope>NUCLEOTIDE SEQUENCE [LARGE SCALE GENOMIC DNA]</scope>
    <source>
        <strain evidence="2">PN_DK_2014</strain>
    </source>
</reference>
<proteinExistence type="predicted"/>
<dbReference type="EMBL" id="JPKZ01001394">
    <property type="protein sequence ID" value="KHN82201.1"/>
    <property type="molecule type" value="Genomic_DNA"/>
</dbReference>
<keyword evidence="3" id="KW-1185">Reference proteome</keyword>
<protein>
    <submittedName>
        <fullName evidence="2">Uncharacterized protein</fullName>
    </submittedName>
</protein>
<evidence type="ECO:0000313" key="2">
    <source>
        <dbReference type="EMBL" id="KHN82201.1"/>
    </source>
</evidence>
<evidence type="ECO:0000256" key="1">
    <source>
        <dbReference type="SAM" id="SignalP"/>
    </source>
</evidence>
<feature type="chain" id="PRO_5002095400" evidence="1">
    <location>
        <begin position="19"/>
        <end position="173"/>
    </location>
</feature>
<name>A0A0B2VFA0_TOXCA</name>
<feature type="signal peptide" evidence="1">
    <location>
        <begin position="1"/>
        <end position="18"/>
    </location>
</feature>
<keyword evidence="1" id="KW-0732">Signal</keyword>
<evidence type="ECO:0000313" key="3">
    <source>
        <dbReference type="Proteomes" id="UP000031036"/>
    </source>
</evidence>
<sequence length="173" mass="19574">MYITQLCILFLVTDLVSSSLLLHVSDITVRCTRSLRGANLTIALSLYTDRTSASRSLSFYNNTVDYYVAKSGHVFNFAISKDTTVILLNATAILLTFDGTVTVYRGDANLLSLNAYKWDGQTTATLNASFSDPLQHSFSSMRLDTTNSFKWYQCCKTEIIHRPFFPIFYICWI</sequence>
<dbReference type="AlphaFoldDB" id="A0A0B2VFA0"/>
<dbReference type="Proteomes" id="UP000031036">
    <property type="component" value="Unassembled WGS sequence"/>
</dbReference>
<organism evidence="2 3">
    <name type="scientific">Toxocara canis</name>
    <name type="common">Canine roundworm</name>
    <dbReference type="NCBI Taxonomy" id="6265"/>
    <lineage>
        <taxon>Eukaryota</taxon>
        <taxon>Metazoa</taxon>
        <taxon>Ecdysozoa</taxon>
        <taxon>Nematoda</taxon>
        <taxon>Chromadorea</taxon>
        <taxon>Rhabditida</taxon>
        <taxon>Spirurina</taxon>
        <taxon>Ascaridomorpha</taxon>
        <taxon>Ascaridoidea</taxon>
        <taxon>Toxocaridae</taxon>
        <taxon>Toxocara</taxon>
    </lineage>
</organism>
<accession>A0A0B2VFA0</accession>
<gene>
    <name evidence="2" type="ORF">Tcan_08974</name>
</gene>